<protein>
    <submittedName>
        <fullName evidence="5">Methyltransferase domain family protein</fullName>
    </submittedName>
</protein>
<dbReference type="Gene3D" id="3.40.50.150">
    <property type="entry name" value="Vaccinia Virus protein VP39"/>
    <property type="match status" value="1"/>
</dbReference>
<dbReference type="Pfam" id="PF08241">
    <property type="entry name" value="Methyltransf_11"/>
    <property type="match status" value="1"/>
</dbReference>
<evidence type="ECO:0000259" key="4">
    <source>
        <dbReference type="Pfam" id="PF08241"/>
    </source>
</evidence>
<dbReference type="InterPro" id="IPR013216">
    <property type="entry name" value="Methyltransf_11"/>
</dbReference>
<accession>A0A8X7NQH9</accession>
<evidence type="ECO:0000313" key="6">
    <source>
        <dbReference type="Proteomes" id="UP000590412"/>
    </source>
</evidence>
<evidence type="ECO:0000256" key="1">
    <source>
        <dbReference type="ARBA" id="ARBA00008361"/>
    </source>
</evidence>
<evidence type="ECO:0000313" key="5">
    <source>
        <dbReference type="EMBL" id="KAF6059152.1"/>
    </source>
</evidence>
<dbReference type="EMBL" id="JABWAB010000001">
    <property type="protein sequence ID" value="KAF6059152.1"/>
    <property type="molecule type" value="Genomic_DNA"/>
</dbReference>
<dbReference type="InterPro" id="IPR051052">
    <property type="entry name" value="Diverse_substrate_MTase"/>
</dbReference>
<dbReference type="PANTHER" id="PTHR44942">
    <property type="entry name" value="METHYLTRANSF_11 DOMAIN-CONTAINING PROTEIN"/>
    <property type="match status" value="1"/>
</dbReference>
<evidence type="ECO:0000256" key="3">
    <source>
        <dbReference type="ARBA" id="ARBA00022679"/>
    </source>
</evidence>
<feature type="domain" description="Methyltransferase type 11" evidence="4">
    <location>
        <begin position="49"/>
        <end position="154"/>
    </location>
</feature>
<dbReference type="GO" id="GO:0032259">
    <property type="term" value="P:methylation"/>
    <property type="evidence" value="ECO:0007669"/>
    <property type="project" value="UniProtKB-KW"/>
</dbReference>
<organism evidence="5 6">
    <name type="scientific">Candida parapsilosis</name>
    <name type="common">Yeast</name>
    <dbReference type="NCBI Taxonomy" id="5480"/>
    <lineage>
        <taxon>Eukaryota</taxon>
        <taxon>Fungi</taxon>
        <taxon>Dikarya</taxon>
        <taxon>Ascomycota</taxon>
        <taxon>Saccharomycotina</taxon>
        <taxon>Pichiomycetes</taxon>
        <taxon>Debaryomycetaceae</taxon>
        <taxon>Candida/Lodderomyces clade</taxon>
        <taxon>Candida</taxon>
    </lineage>
</organism>
<evidence type="ECO:0000256" key="2">
    <source>
        <dbReference type="ARBA" id="ARBA00022603"/>
    </source>
</evidence>
<dbReference type="CDD" id="cd02440">
    <property type="entry name" value="AdoMet_MTases"/>
    <property type="match status" value="1"/>
</dbReference>
<dbReference type="AlphaFoldDB" id="A0A8X7NQH9"/>
<keyword evidence="2 5" id="KW-0489">Methyltransferase</keyword>
<comment type="similarity">
    <text evidence="1">Belongs to the methyltransferase superfamily.</text>
</comment>
<proteinExistence type="inferred from homology"/>
<dbReference type="SUPFAM" id="SSF53335">
    <property type="entry name" value="S-adenosyl-L-methionine-dependent methyltransferases"/>
    <property type="match status" value="1"/>
</dbReference>
<name>A0A8X7NQH9_CANPA</name>
<dbReference type="GO" id="GO:0008757">
    <property type="term" value="F:S-adenosylmethionine-dependent methyltransferase activity"/>
    <property type="evidence" value="ECO:0007669"/>
    <property type="project" value="InterPro"/>
</dbReference>
<gene>
    <name evidence="5" type="ORF">FOB60_000734</name>
</gene>
<dbReference type="PANTHER" id="PTHR44942:SF4">
    <property type="entry name" value="METHYLTRANSFERASE TYPE 11 DOMAIN-CONTAINING PROTEIN"/>
    <property type="match status" value="1"/>
</dbReference>
<dbReference type="InterPro" id="IPR029063">
    <property type="entry name" value="SAM-dependent_MTases_sf"/>
</dbReference>
<reference evidence="5" key="1">
    <citation type="submission" date="2020-03" db="EMBL/GenBank/DDBJ databases">
        <title>FDA dAtabase for Regulatory Grade micrObial Sequences (FDA-ARGOS): Supporting development and validation of Infectious Disease Dx tests.</title>
        <authorList>
            <person name="Campos J."/>
            <person name="Goldberg B."/>
            <person name="Tallon L."/>
            <person name="Sadzewicz L."/>
            <person name="Vavikolanu K."/>
            <person name="Mehta A."/>
            <person name="Aluvathingal J."/>
            <person name="Nadendla S."/>
            <person name="Nandy P."/>
            <person name="Geyer C."/>
            <person name="Yan Y."/>
            <person name="Sichtig H."/>
        </authorList>
    </citation>
    <scope>NUCLEOTIDE SEQUENCE [LARGE SCALE GENOMIC DNA]</scope>
    <source>
        <strain evidence="5">FDAARGOS_652</strain>
    </source>
</reference>
<comment type="caution">
    <text evidence="5">The sequence shown here is derived from an EMBL/GenBank/DDBJ whole genome shotgun (WGS) entry which is preliminary data.</text>
</comment>
<dbReference type="Proteomes" id="UP000590412">
    <property type="component" value="Unassembled WGS sequence"/>
</dbReference>
<keyword evidence="3" id="KW-0808">Transferase</keyword>
<sequence length="319" mass="36437">MATFSKSNFKTLNYNSFRPHYPPSFYNILSSYVQKGQHQHDLPVAKVIDLGCGTGVATYPLLNFARHVIGLDLSPSMIETANSLIAERLKEMGKDPNDSRIEFKVGSAESFVNDRNNVEAGSVDLITAAQCIHWFKDYDSFFQSTAKLLKSGETLAYFYYIDPMIVDFSGPSNGDKTEILDKAYEIYLKYAYNDPNLIGPHWEQPGRGILKNFCKEVNSHISEDLFTDVTINTYKTSVKNSHADDSKDLDLKKLNISLYQYLSYFETYSGFHNYKEETGNADLIRKDFVKELLDATGWDLEKTRVDLVWNTGYTFARKR</sequence>